<dbReference type="Proteomes" id="UP000821845">
    <property type="component" value="Chromosome 1"/>
</dbReference>
<proteinExistence type="predicted"/>
<reference evidence="1" key="1">
    <citation type="submission" date="2020-05" db="EMBL/GenBank/DDBJ databases">
        <title>Large-scale comparative analyses of tick genomes elucidate their genetic diversity and vector capacities.</title>
        <authorList>
            <person name="Jia N."/>
            <person name="Wang J."/>
            <person name="Shi W."/>
            <person name="Du L."/>
            <person name="Sun Y."/>
            <person name="Zhan W."/>
            <person name="Jiang J."/>
            <person name="Wang Q."/>
            <person name="Zhang B."/>
            <person name="Ji P."/>
            <person name="Sakyi L.B."/>
            <person name="Cui X."/>
            <person name="Yuan T."/>
            <person name="Jiang B."/>
            <person name="Yang W."/>
            <person name="Lam T.T.-Y."/>
            <person name="Chang Q."/>
            <person name="Ding S."/>
            <person name="Wang X."/>
            <person name="Zhu J."/>
            <person name="Ruan X."/>
            <person name="Zhao L."/>
            <person name="Wei J."/>
            <person name="Que T."/>
            <person name="Du C."/>
            <person name="Cheng J."/>
            <person name="Dai P."/>
            <person name="Han X."/>
            <person name="Huang E."/>
            <person name="Gao Y."/>
            <person name="Liu J."/>
            <person name="Shao H."/>
            <person name="Ye R."/>
            <person name="Li L."/>
            <person name="Wei W."/>
            <person name="Wang X."/>
            <person name="Wang C."/>
            <person name="Yang T."/>
            <person name="Huo Q."/>
            <person name="Li W."/>
            <person name="Guo W."/>
            <person name="Chen H."/>
            <person name="Zhou L."/>
            <person name="Ni X."/>
            <person name="Tian J."/>
            <person name="Zhou Y."/>
            <person name="Sheng Y."/>
            <person name="Liu T."/>
            <person name="Pan Y."/>
            <person name="Xia L."/>
            <person name="Li J."/>
            <person name="Zhao F."/>
            <person name="Cao W."/>
        </authorList>
    </citation>
    <scope>NUCLEOTIDE SEQUENCE</scope>
    <source>
        <strain evidence="1">Hyas-2018</strain>
    </source>
</reference>
<keyword evidence="2" id="KW-1185">Reference proteome</keyword>
<gene>
    <name evidence="1" type="ORF">HPB50_010125</name>
</gene>
<evidence type="ECO:0000313" key="1">
    <source>
        <dbReference type="EMBL" id="KAH6945827.1"/>
    </source>
</evidence>
<dbReference type="EMBL" id="CM023481">
    <property type="protein sequence ID" value="KAH6945827.1"/>
    <property type="molecule type" value="Genomic_DNA"/>
</dbReference>
<comment type="caution">
    <text evidence="1">The sequence shown here is derived from an EMBL/GenBank/DDBJ whole genome shotgun (WGS) entry which is preliminary data.</text>
</comment>
<sequence>MGVDVLLLLHSEEEPTRCRRPPDDPLSVRGETGHGRLPSAFTSCKRMHAENGLVHSSTGDRIDSRCLRDGASKPVAWRLWHRGHRAGAVFFTLRLCSGSPLAQLLTLLLAAVF</sequence>
<accession>A0ACB7TE75</accession>
<protein>
    <submittedName>
        <fullName evidence="1">Uncharacterized protein</fullName>
    </submittedName>
</protein>
<evidence type="ECO:0000313" key="2">
    <source>
        <dbReference type="Proteomes" id="UP000821845"/>
    </source>
</evidence>
<organism evidence="1 2">
    <name type="scientific">Hyalomma asiaticum</name>
    <name type="common">Tick</name>
    <dbReference type="NCBI Taxonomy" id="266040"/>
    <lineage>
        <taxon>Eukaryota</taxon>
        <taxon>Metazoa</taxon>
        <taxon>Ecdysozoa</taxon>
        <taxon>Arthropoda</taxon>
        <taxon>Chelicerata</taxon>
        <taxon>Arachnida</taxon>
        <taxon>Acari</taxon>
        <taxon>Parasitiformes</taxon>
        <taxon>Ixodida</taxon>
        <taxon>Ixodoidea</taxon>
        <taxon>Ixodidae</taxon>
        <taxon>Hyalomminae</taxon>
        <taxon>Hyalomma</taxon>
    </lineage>
</organism>
<name>A0ACB7TE75_HYAAI</name>